<feature type="region of interest" description="Disordered" evidence="1">
    <location>
        <begin position="193"/>
        <end position="226"/>
    </location>
</feature>
<evidence type="ECO:0000313" key="3">
    <source>
        <dbReference type="EMBL" id="CAG6017345.1"/>
    </source>
</evidence>
<evidence type="ECO:0000256" key="2">
    <source>
        <dbReference type="SAM" id="SignalP"/>
    </source>
</evidence>
<dbReference type="OrthoDB" id="9938040at2759"/>
<dbReference type="EMBL" id="CAJRST010039999">
    <property type="protein sequence ID" value="CAG6017345.1"/>
    <property type="molecule type" value="Genomic_DNA"/>
</dbReference>
<feature type="signal peptide" evidence="2">
    <location>
        <begin position="1"/>
        <end position="23"/>
    </location>
</feature>
<organism evidence="3 4">
    <name type="scientific">Menidia menidia</name>
    <name type="common">Atlantic silverside</name>
    <dbReference type="NCBI Taxonomy" id="238744"/>
    <lineage>
        <taxon>Eukaryota</taxon>
        <taxon>Metazoa</taxon>
        <taxon>Chordata</taxon>
        <taxon>Craniata</taxon>
        <taxon>Vertebrata</taxon>
        <taxon>Euteleostomi</taxon>
        <taxon>Actinopterygii</taxon>
        <taxon>Neopterygii</taxon>
        <taxon>Teleostei</taxon>
        <taxon>Neoteleostei</taxon>
        <taxon>Acanthomorphata</taxon>
        <taxon>Ovalentaria</taxon>
        <taxon>Atherinomorphae</taxon>
        <taxon>Atheriniformes</taxon>
        <taxon>Atherinopsidae</taxon>
        <taxon>Menidiinae</taxon>
        <taxon>Menidia</taxon>
    </lineage>
</organism>
<keyword evidence="4" id="KW-1185">Reference proteome</keyword>
<evidence type="ECO:0000313" key="4">
    <source>
        <dbReference type="Proteomes" id="UP000677803"/>
    </source>
</evidence>
<feature type="compositionally biased region" description="Acidic residues" evidence="1">
    <location>
        <begin position="216"/>
        <end position="226"/>
    </location>
</feature>
<name>A0A8S4C0E0_9TELE</name>
<dbReference type="AlphaFoldDB" id="A0A8S4C0E0"/>
<protein>
    <submittedName>
        <fullName evidence="3">(Atlantic silverside) hypothetical protein</fullName>
    </submittedName>
</protein>
<accession>A0A8S4C0E0</accession>
<sequence>MFSLFAHRISLIVIFSLIFCITGKPWNKPPDKAFQKTVLSIDDQGKLSWEVAVEAPEDTDKTQFVFDPSGEMWKTMAGYGQPLKAEEDLDELYHPSLADLQVQIQNLDPASDFLGELPSDNANMPYRQEPEEDRDEIDHPVFKDVAGYLIPLVAENIAETDQLEKDEDHISPVATELEPEEDLDELYHKELPAPALHQEEPNAAAVVPFQGKYSEPEEDMDDLYHQ</sequence>
<comment type="caution">
    <text evidence="3">The sequence shown here is derived from an EMBL/GenBank/DDBJ whole genome shotgun (WGS) entry which is preliminary data.</text>
</comment>
<proteinExistence type="predicted"/>
<evidence type="ECO:0000256" key="1">
    <source>
        <dbReference type="SAM" id="MobiDB-lite"/>
    </source>
</evidence>
<keyword evidence="2" id="KW-0732">Signal</keyword>
<reference evidence="3" key="1">
    <citation type="submission" date="2021-05" db="EMBL/GenBank/DDBJ databases">
        <authorList>
            <person name="Tigano A."/>
        </authorList>
    </citation>
    <scope>NUCLEOTIDE SEQUENCE</scope>
</reference>
<gene>
    <name evidence="3" type="ORF">MMEN_LOCUS20683</name>
</gene>
<dbReference type="Proteomes" id="UP000677803">
    <property type="component" value="Unassembled WGS sequence"/>
</dbReference>
<feature type="chain" id="PRO_5035770660" evidence="2">
    <location>
        <begin position="24"/>
        <end position="226"/>
    </location>
</feature>